<dbReference type="EMBL" id="KZ851874">
    <property type="protein sequence ID" value="RDK37038.1"/>
    <property type="molecule type" value="Genomic_DNA"/>
</dbReference>
<accession>A0A370P588</accession>
<evidence type="ECO:0000313" key="1">
    <source>
        <dbReference type="EMBL" id="RDK37038.1"/>
    </source>
</evidence>
<dbReference type="Proteomes" id="UP000254937">
    <property type="component" value="Unassembled WGS sequence"/>
</dbReference>
<organism evidence="1 2">
    <name type="scientific">Aspergillus phoenicis ATCC 13157</name>
    <dbReference type="NCBI Taxonomy" id="1353007"/>
    <lineage>
        <taxon>Eukaryota</taxon>
        <taxon>Fungi</taxon>
        <taxon>Dikarya</taxon>
        <taxon>Ascomycota</taxon>
        <taxon>Pezizomycotina</taxon>
        <taxon>Eurotiomycetes</taxon>
        <taxon>Eurotiomycetidae</taxon>
        <taxon>Eurotiales</taxon>
        <taxon>Aspergillaceae</taxon>
        <taxon>Aspergillus</taxon>
    </lineage>
</organism>
<protein>
    <submittedName>
        <fullName evidence="1">Uncharacterized protein</fullName>
    </submittedName>
</protein>
<keyword evidence="2" id="KW-1185">Reference proteome</keyword>
<dbReference type="AlphaFoldDB" id="A0A370P588"/>
<gene>
    <name evidence="1" type="ORF">M752DRAFT_287378</name>
</gene>
<proteinExistence type="predicted"/>
<name>A0A370P588_ASPPH</name>
<evidence type="ECO:0000313" key="2">
    <source>
        <dbReference type="Proteomes" id="UP000254937"/>
    </source>
</evidence>
<reference evidence="1 2" key="1">
    <citation type="submission" date="2018-07" db="EMBL/GenBank/DDBJ databases">
        <title>Section-level genome sequencing of Aspergillus section Nigri to investigate inter- and intra-species variation.</title>
        <authorList>
            <consortium name="DOE Joint Genome Institute"/>
            <person name="Vesth T.C."/>
            <person name="Nybo J.L."/>
            <person name="Theobald S."/>
            <person name="Frisvad J.C."/>
            <person name="Larsen T.O."/>
            <person name="Nielsen K.F."/>
            <person name="Hoof J.B."/>
            <person name="Brandl J."/>
            <person name="Salamov A."/>
            <person name="Riley R."/>
            <person name="Gladden J.M."/>
            <person name="Phatale P."/>
            <person name="Nielsen M.T."/>
            <person name="Lyhne E.K."/>
            <person name="Kogle M.E."/>
            <person name="Strasser K."/>
            <person name="McDonnell E."/>
            <person name="Barry K."/>
            <person name="Clum A."/>
            <person name="Chen C."/>
            <person name="Nolan M."/>
            <person name="Sandor L."/>
            <person name="Kuo A."/>
            <person name="Lipzen A."/>
            <person name="Hainaut M."/>
            <person name="Drula E."/>
            <person name="Tsang A."/>
            <person name="Magnuson J.K."/>
            <person name="Henrissat B."/>
            <person name="Wiebenga A."/>
            <person name="Simmons B.A."/>
            <person name="Makela M.R."/>
            <person name="De vries R.P."/>
            <person name="Grigoriev I.V."/>
            <person name="Mortensen U.H."/>
            <person name="Baker S.E."/>
            <person name="Andersen M.R."/>
        </authorList>
    </citation>
    <scope>NUCLEOTIDE SEQUENCE [LARGE SCALE GENOMIC DNA]</scope>
    <source>
        <strain evidence="1 2">ATCC 13157</strain>
    </source>
</reference>
<sequence length="279" mass="32383">MEHPISLCQRCRVLQFNEQDYGTVENESLGNCTVVFDHFDDEDYYEDDPFYEDDQDIRRQEISLDYQLLDKFPDFWFLRHPLHLDVIVSIVCNGSKACIRDKGNTVSRNLDRGILYQPSLATPRHEIIGSLRTPLDDEESIAPSWSWVSNPNPVKWGGETNNFDPLFMCQSKIASINTKTNLNPYGQYVADVRFDWTHDSSEAQTHSTEKEKDILNMLSMVLILRYDGEEEDFMMGLLVLPTNMPSVYRRSGLFSCENGQEFWYNIDTPIVALVCFFEL</sequence>